<dbReference type="STRING" id="931626.Awo_c13790"/>
<keyword evidence="10 11" id="KW-0119">Carbohydrate metabolism</keyword>
<evidence type="ECO:0000313" key="14">
    <source>
        <dbReference type="Proteomes" id="UP000007177"/>
    </source>
</evidence>
<keyword evidence="8" id="KW-0299">Galactose metabolism</keyword>
<comment type="pathway">
    <text evidence="3 11">Carbohydrate metabolism; galactose metabolism.</text>
</comment>
<evidence type="ECO:0000256" key="10">
    <source>
        <dbReference type="ARBA" id="ARBA00023277"/>
    </source>
</evidence>
<dbReference type="GO" id="GO:0003978">
    <property type="term" value="F:UDP-glucose 4-epimerase activity"/>
    <property type="evidence" value="ECO:0007669"/>
    <property type="project" value="UniProtKB-UniRule"/>
</dbReference>
<dbReference type="RefSeq" id="WP_014355766.1">
    <property type="nucleotide sequence ID" value="NC_016894.1"/>
</dbReference>
<comment type="catalytic activity">
    <reaction evidence="1 11">
        <text>UDP-alpha-D-glucose = UDP-alpha-D-galactose</text>
        <dbReference type="Rhea" id="RHEA:22168"/>
        <dbReference type="ChEBI" id="CHEBI:58885"/>
        <dbReference type="ChEBI" id="CHEBI:66914"/>
        <dbReference type="EC" id="5.1.3.2"/>
    </reaction>
</comment>
<keyword evidence="14" id="KW-1185">Reference proteome</keyword>
<reference evidence="13 14" key="2">
    <citation type="journal article" date="2012" name="PLoS ONE">
        <title>An ancient pathway combining carbon dioxide fixation with the generation and utilization of a sodium ion gradient for ATP synthesis.</title>
        <authorList>
            <person name="Poehlein A."/>
            <person name="Schmidt S."/>
            <person name="Kaster A.K."/>
            <person name="Goenrich M."/>
            <person name="Vollmers J."/>
            <person name="Thurmer A."/>
            <person name="Bertsch J."/>
            <person name="Schuchmann K."/>
            <person name="Voigt B."/>
            <person name="Hecker M."/>
            <person name="Daniel R."/>
            <person name="Thauer R.K."/>
            <person name="Gottschalk G."/>
            <person name="Muller V."/>
        </authorList>
    </citation>
    <scope>NUCLEOTIDE SEQUENCE [LARGE SCALE GENOMIC DNA]</scope>
    <source>
        <strain evidence="14">ATCC 29683 / DSM 1030 / JCM 2381 / KCTC 1655 / WB1</strain>
    </source>
</reference>
<evidence type="ECO:0000256" key="3">
    <source>
        <dbReference type="ARBA" id="ARBA00004947"/>
    </source>
</evidence>
<evidence type="ECO:0000256" key="6">
    <source>
        <dbReference type="ARBA" id="ARBA00018569"/>
    </source>
</evidence>
<dbReference type="GO" id="GO:0033499">
    <property type="term" value="P:galactose catabolic process via UDP-galactose, Leloir pathway"/>
    <property type="evidence" value="ECO:0007669"/>
    <property type="project" value="TreeGrafter"/>
</dbReference>
<sequence>MNILVCGGAGYIGSHVVKALVDRGYEVIVLDNFSTGHVGAVPDNVVIRKGDICDQEFLRATFSAHKIDCVMHFCANSLVGESMEQPLKYYRNNVYGTMCLLETMIEKGIKKFVFSSTAAVYGEPEEIPITEETRKNPTNTYGETKLAVEKMLTWVDQAYGLKYMVFRYFNAAGAHPSGAIGEDHDPETHLIPLILKTALKQRDKISIFGNDYPTADGSCIRDYIHVMDIAAAHILGMEKLMAGASSNIYNLGDGQGFSVKEVIAQAKALTEKEIVVEIAERRAGDPARLIASSLKAQKELGWAPAYSDLSNIIKTAWNWHQNHPNGYDA</sequence>
<evidence type="ECO:0000313" key="13">
    <source>
        <dbReference type="EMBL" id="AFA48163.1"/>
    </source>
</evidence>
<evidence type="ECO:0000256" key="5">
    <source>
        <dbReference type="ARBA" id="ARBA00013189"/>
    </source>
</evidence>
<feature type="domain" description="NAD-dependent epimerase/dehydratase" evidence="12">
    <location>
        <begin position="3"/>
        <end position="252"/>
    </location>
</feature>
<dbReference type="eggNOG" id="COG1087">
    <property type="taxonomic scope" value="Bacteria"/>
</dbReference>
<comment type="subunit">
    <text evidence="11">Homodimer.</text>
</comment>
<evidence type="ECO:0000259" key="12">
    <source>
        <dbReference type="Pfam" id="PF01370"/>
    </source>
</evidence>
<dbReference type="HOGENOM" id="CLU_007383_1_10_9"/>
<evidence type="ECO:0000256" key="4">
    <source>
        <dbReference type="ARBA" id="ARBA00007637"/>
    </source>
</evidence>
<evidence type="ECO:0000256" key="9">
    <source>
        <dbReference type="ARBA" id="ARBA00023235"/>
    </source>
</evidence>
<dbReference type="CDD" id="cd05247">
    <property type="entry name" value="UDP_G4E_1_SDR_e"/>
    <property type="match status" value="1"/>
</dbReference>
<dbReference type="Pfam" id="PF01370">
    <property type="entry name" value="Epimerase"/>
    <property type="match status" value="1"/>
</dbReference>
<dbReference type="Proteomes" id="UP000007177">
    <property type="component" value="Chromosome"/>
</dbReference>
<dbReference type="SUPFAM" id="SSF51735">
    <property type="entry name" value="NAD(P)-binding Rossmann-fold domains"/>
    <property type="match status" value="1"/>
</dbReference>
<dbReference type="InterPro" id="IPR005886">
    <property type="entry name" value="UDP_G4E"/>
</dbReference>
<organism evidence="13 14">
    <name type="scientific">Acetobacterium woodii (strain ATCC 29683 / DSM 1030 / JCM 2381 / KCTC 1655 / WB1)</name>
    <dbReference type="NCBI Taxonomy" id="931626"/>
    <lineage>
        <taxon>Bacteria</taxon>
        <taxon>Bacillati</taxon>
        <taxon>Bacillota</taxon>
        <taxon>Clostridia</taxon>
        <taxon>Eubacteriales</taxon>
        <taxon>Eubacteriaceae</taxon>
        <taxon>Acetobacterium</taxon>
    </lineage>
</organism>
<evidence type="ECO:0000256" key="1">
    <source>
        <dbReference type="ARBA" id="ARBA00000083"/>
    </source>
</evidence>
<keyword evidence="7 11" id="KW-0520">NAD</keyword>
<dbReference type="NCBIfam" id="TIGR01179">
    <property type="entry name" value="galE"/>
    <property type="match status" value="1"/>
</dbReference>
<comment type="similarity">
    <text evidence="4 11">Belongs to the NAD(P)-dependent epimerase/dehydratase family.</text>
</comment>
<dbReference type="Gene3D" id="3.40.50.720">
    <property type="entry name" value="NAD(P)-binding Rossmann-like Domain"/>
    <property type="match status" value="1"/>
</dbReference>
<dbReference type="EMBL" id="CP002987">
    <property type="protein sequence ID" value="AFA48163.1"/>
    <property type="molecule type" value="Genomic_DNA"/>
</dbReference>
<protein>
    <recommendedName>
        <fullName evidence="6 11">UDP-glucose 4-epimerase</fullName>
        <ecNumber evidence="5 11">5.1.3.2</ecNumber>
    </recommendedName>
</protein>
<dbReference type="OrthoDB" id="9811743at2"/>
<reference evidence="14" key="1">
    <citation type="submission" date="2011-07" db="EMBL/GenBank/DDBJ databases">
        <title>Complete genome sequence of Acetobacterium woodii.</title>
        <authorList>
            <person name="Poehlein A."/>
            <person name="Schmidt S."/>
            <person name="Kaster A.-K."/>
            <person name="Goenrich M."/>
            <person name="Vollmers J."/>
            <person name="Thuermer A."/>
            <person name="Gottschalk G."/>
            <person name="Thauer R.K."/>
            <person name="Daniel R."/>
            <person name="Mueller V."/>
        </authorList>
    </citation>
    <scope>NUCLEOTIDE SEQUENCE [LARGE SCALE GENOMIC DNA]</scope>
    <source>
        <strain evidence="14">ATCC 29683 / DSM 1030 / JCM 2381 / KCTC 1655 / WB1</strain>
    </source>
</reference>
<dbReference type="InterPro" id="IPR036291">
    <property type="entry name" value="NAD(P)-bd_dom_sf"/>
</dbReference>
<dbReference type="InterPro" id="IPR001509">
    <property type="entry name" value="Epimerase_deHydtase"/>
</dbReference>
<dbReference type="UniPathway" id="UPA00214"/>
<comment type="cofactor">
    <cofactor evidence="2 11">
        <name>NAD(+)</name>
        <dbReference type="ChEBI" id="CHEBI:57540"/>
    </cofactor>
</comment>
<accession>H6LF63</accession>
<dbReference type="EC" id="5.1.3.2" evidence="5 11"/>
<dbReference type="PANTHER" id="PTHR43725">
    <property type="entry name" value="UDP-GLUCOSE 4-EPIMERASE"/>
    <property type="match status" value="1"/>
</dbReference>
<gene>
    <name evidence="13" type="primary">galE</name>
    <name evidence="13" type="ordered locus">Awo_c13790</name>
</gene>
<dbReference type="Gene3D" id="3.90.25.10">
    <property type="entry name" value="UDP-galactose 4-epimerase, domain 1"/>
    <property type="match status" value="1"/>
</dbReference>
<dbReference type="AlphaFoldDB" id="H6LF63"/>
<evidence type="ECO:0000256" key="11">
    <source>
        <dbReference type="RuleBase" id="RU366046"/>
    </source>
</evidence>
<proteinExistence type="inferred from homology"/>
<keyword evidence="9 11" id="KW-0413">Isomerase</keyword>
<evidence type="ECO:0000256" key="8">
    <source>
        <dbReference type="ARBA" id="ARBA00023144"/>
    </source>
</evidence>
<dbReference type="PANTHER" id="PTHR43725:SF53">
    <property type="entry name" value="UDP-ARABINOSE 4-EPIMERASE 1"/>
    <property type="match status" value="1"/>
</dbReference>
<name>H6LF63_ACEWD</name>
<evidence type="ECO:0000256" key="2">
    <source>
        <dbReference type="ARBA" id="ARBA00001911"/>
    </source>
</evidence>
<evidence type="ECO:0000256" key="7">
    <source>
        <dbReference type="ARBA" id="ARBA00023027"/>
    </source>
</evidence>
<dbReference type="KEGG" id="awo:Awo_c13790"/>